<dbReference type="Proteomes" id="UP000016933">
    <property type="component" value="Unassembled WGS sequence"/>
</dbReference>
<proteinExistence type="predicted"/>
<protein>
    <submittedName>
        <fullName evidence="2">Uncharacterized protein</fullName>
    </submittedName>
</protein>
<dbReference type="AlphaFoldDB" id="N1Q4R3"/>
<evidence type="ECO:0000313" key="2">
    <source>
        <dbReference type="EMBL" id="EME49644.1"/>
    </source>
</evidence>
<accession>N1Q4R3</accession>
<dbReference type="Gene3D" id="3.10.129.10">
    <property type="entry name" value="Hotdog Thioesterase"/>
    <property type="match status" value="1"/>
</dbReference>
<feature type="compositionally biased region" description="Polar residues" evidence="1">
    <location>
        <begin position="19"/>
        <end position="32"/>
    </location>
</feature>
<dbReference type="STRING" id="675120.N1Q4R3"/>
<dbReference type="EMBL" id="KB446535">
    <property type="protein sequence ID" value="EME49644.1"/>
    <property type="molecule type" value="Genomic_DNA"/>
</dbReference>
<dbReference type="OrthoDB" id="68328at2759"/>
<gene>
    <name evidence="2" type="ORF">DOTSEDRAFT_40820</name>
</gene>
<sequence length="161" mass="17883">MDWNDQGPSMRYQRLGVSKTESNSSTQADATADSMTYTPVCTVAPPITSNAARLHATEIILSTDYHLLHCPPTVHDHPTGQPRIGDNERNAMPNHCKPLTTLNRSIHFRIHEGFRADDLVYFEPKTPWTGGVRGELLTRMLTKGRKAYRTLQAGSVLGAAR</sequence>
<evidence type="ECO:0000256" key="1">
    <source>
        <dbReference type="SAM" id="MobiDB-lite"/>
    </source>
</evidence>
<keyword evidence="3" id="KW-1185">Reference proteome</keyword>
<dbReference type="HOGENOM" id="CLU_1643658_0_0_1"/>
<reference evidence="3" key="1">
    <citation type="journal article" date="2012" name="PLoS Genet.">
        <title>The genomes of the fungal plant pathogens Cladosporium fulvum and Dothistroma septosporum reveal adaptation to different hosts and lifestyles but also signatures of common ancestry.</title>
        <authorList>
            <person name="de Wit P.J.G.M."/>
            <person name="van der Burgt A."/>
            <person name="Oekmen B."/>
            <person name="Stergiopoulos I."/>
            <person name="Abd-Elsalam K.A."/>
            <person name="Aerts A.L."/>
            <person name="Bahkali A.H."/>
            <person name="Beenen H.G."/>
            <person name="Chettri P."/>
            <person name="Cox M.P."/>
            <person name="Datema E."/>
            <person name="de Vries R.P."/>
            <person name="Dhillon B."/>
            <person name="Ganley A.R."/>
            <person name="Griffiths S.A."/>
            <person name="Guo Y."/>
            <person name="Hamelin R.C."/>
            <person name="Henrissat B."/>
            <person name="Kabir M.S."/>
            <person name="Jashni M.K."/>
            <person name="Kema G."/>
            <person name="Klaubauf S."/>
            <person name="Lapidus A."/>
            <person name="Levasseur A."/>
            <person name="Lindquist E."/>
            <person name="Mehrabi R."/>
            <person name="Ohm R.A."/>
            <person name="Owen T.J."/>
            <person name="Salamov A."/>
            <person name="Schwelm A."/>
            <person name="Schijlen E."/>
            <person name="Sun H."/>
            <person name="van den Burg H.A."/>
            <person name="van Ham R.C.H.J."/>
            <person name="Zhang S."/>
            <person name="Goodwin S.B."/>
            <person name="Grigoriev I.V."/>
            <person name="Collemare J."/>
            <person name="Bradshaw R.E."/>
        </authorList>
    </citation>
    <scope>NUCLEOTIDE SEQUENCE [LARGE SCALE GENOMIC DNA]</scope>
    <source>
        <strain evidence="3">NZE10 / CBS 128990</strain>
    </source>
</reference>
<feature type="region of interest" description="Disordered" evidence="1">
    <location>
        <begin position="1"/>
        <end position="32"/>
    </location>
</feature>
<name>N1Q4R3_DOTSN</name>
<organism evidence="2 3">
    <name type="scientific">Dothistroma septosporum (strain NZE10 / CBS 128990)</name>
    <name type="common">Red band needle blight fungus</name>
    <name type="synonym">Mycosphaerella pini</name>
    <dbReference type="NCBI Taxonomy" id="675120"/>
    <lineage>
        <taxon>Eukaryota</taxon>
        <taxon>Fungi</taxon>
        <taxon>Dikarya</taxon>
        <taxon>Ascomycota</taxon>
        <taxon>Pezizomycotina</taxon>
        <taxon>Dothideomycetes</taxon>
        <taxon>Dothideomycetidae</taxon>
        <taxon>Mycosphaerellales</taxon>
        <taxon>Mycosphaerellaceae</taxon>
        <taxon>Dothistroma</taxon>
    </lineage>
</organism>
<evidence type="ECO:0000313" key="3">
    <source>
        <dbReference type="Proteomes" id="UP000016933"/>
    </source>
</evidence>
<reference evidence="2 3" key="2">
    <citation type="journal article" date="2012" name="PLoS Pathog.">
        <title>Diverse lifestyles and strategies of plant pathogenesis encoded in the genomes of eighteen Dothideomycetes fungi.</title>
        <authorList>
            <person name="Ohm R.A."/>
            <person name="Feau N."/>
            <person name="Henrissat B."/>
            <person name="Schoch C.L."/>
            <person name="Horwitz B.A."/>
            <person name="Barry K.W."/>
            <person name="Condon B.J."/>
            <person name="Copeland A.C."/>
            <person name="Dhillon B."/>
            <person name="Glaser F."/>
            <person name="Hesse C.N."/>
            <person name="Kosti I."/>
            <person name="LaButti K."/>
            <person name="Lindquist E.A."/>
            <person name="Lucas S."/>
            <person name="Salamov A.A."/>
            <person name="Bradshaw R.E."/>
            <person name="Ciuffetti L."/>
            <person name="Hamelin R.C."/>
            <person name="Kema G.H.J."/>
            <person name="Lawrence C."/>
            <person name="Scott J.A."/>
            <person name="Spatafora J.W."/>
            <person name="Turgeon B.G."/>
            <person name="de Wit P.J.G.M."/>
            <person name="Zhong S."/>
            <person name="Goodwin S.B."/>
            <person name="Grigoriev I.V."/>
        </authorList>
    </citation>
    <scope>NUCLEOTIDE SEQUENCE [LARGE SCALE GENOMIC DNA]</scope>
    <source>
        <strain evidence="3">NZE10 / CBS 128990</strain>
    </source>
</reference>